<name>A0A430AT81_9ENTE</name>
<keyword evidence="1" id="KW-0812">Transmembrane</keyword>
<proteinExistence type="predicted"/>
<organism evidence="2 3">
    <name type="scientific">Vagococcus elongatus</name>
    <dbReference type="NCBI Taxonomy" id="180344"/>
    <lineage>
        <taxon>Bacteria</taxon>
        <taxon>Bacillati</taxon>
        <taxon>Bacillota</taxon>
        <taxon>Bacilli</taxon>
        <taxon>Lactobacillales</taxon>
        <taxon>Enterococcaceae</taxon>
        <taxon>Vagococcus</taxon>
    </lineage>
</organism>
<feature type="transmembrane region" description="Helical" evidence="1">
    <location>
        <begin position="6"/>
        <end position="24"/>
    </location>
</feature>
<keyword evidence="1" id="KW-0472">Membrane</keyword>
<feature type="transmembrane region" description="Helical" evidence="1">
    <location>
        <begin position="248"/>
        <end position="265"/>
    </location>
</feature>
<feature type="transmembrane region" description="Helical" evidence="1">
    <location>
        <begin position="277"/>
        <end position="296"/>
    </location>
</feature>
<feature type="transmembrane region" description="Helical" evidence="1">
    <location>
        <begin position="56"/>
        <end position="78"/>
    </location>
</feature>
<feature type="transmembrane region" description="Helical" evidence="1">
    <location>
        <begin position="336"/>
        <end position="357"/>
    </location>
</feature>
<dbReference type="AlphaFoldDB" id="A0A430AT81"/>
<evidence type="ECO:0008006" key="4">
    <source>
        <dbReference type="Google" id="ProtNLM"/>
    </source>
</evidence>
<feature type="transmembrane region" description="Helical" evidence="1">
    <location>
        <begin position="378"/>
        <end position="402"/>
    </location>
</feature>
<dbReference type="EMBL" id="NGKA01000011">
    <property type="protein sequence ID" value="RSU11265.1"/>
    <property type="molecule type" value="Genomic_DNA"/>
</dbReference>
<feature type="transmembrane region" description="Helical" evidence="1">
    <location>
        <begin position="31"/>
        <end position="50"/>
    </location>
</feature>
<keyword evidence="1" id="KW-1133">Transmembrane helix</keyword>
<reference evidence="2 3" key="1">
    <citation type="submission" date="2017-05" db="EMBL/GenBank/DDBJ databases">
        <title>Vagococcus spp. assemblies.</title>
        <authorList>
            <person name="Gulvik C.A."/>
        </authorList>
    </citation>
    <scope>NUCLEOTIDE SEQUENCE [LARGE SCALE GENOMIC DNA]</scope>
    <source>
        <strain evidence="2 3">CCUG 51432</strain>
    </source>
</reference>
<feature type="transmembrane region" description="Helical" evidence="1">
    <location>
        <begin position="146"/>
        <end position="169"/>
    </location>
</feature>
<sequence>MLNLTMSSALAIVVVTMFIGDIISTLSKGRIPQMLVVAVIFLIGYWTIFPKDILDIAGITTLANIMMSFILIHVGTMFNIKDILNEWKVVVTTLAAVAGIVLVILIFGTLLFGKETAFTAAAPMTGGGMAALIMKDAATAAGLPELGMLAMMIFIMHGFFGFPLTATFLGKESQRLLNVFRQNNHEQSETPAQKTDNTVENIDENNNNYRPFYEMVPERFQTPTYYLALLAILGFVCSKITEITGINNAIVQVFVGIILSYVGLLEPKLMDKTASSGILNLALFASFMSSFAMATWDVLIALLIKIVVLMVLALIAIFISTYFLGKLFGYSPQMTFVIGLNCFLGFPFNFALTTEAIKGATDDPAEINYLTAYLMPKMIIAGIVSVSLVSAILAGVFASIAFT</sequence>
<evidence type="ECO:0000313" key="3">
    <source>
        <dbReference type="Proteomes" id="UP000287605"/>
    </source>
</evidence>
<evidence type="ECO:0000313" key="2">
    <source>
        <dbReference type="EMBL" id="RSU11265.1"/>
    </source>
</evidence>
<gene>
    <name evidence="2" type="ORF">CBF29_08125</name>
</gene>
<dbReference type="RefSeq" id="WP_170170028.1">
    <property type="nucleotide sequence ID" value="NZ_NGKA01000011.1"/>
</dbReference>
<dbReference type="Proteomes" id="UP000287605">
    <property type="component" value="Unassembled WGS sequence"/>
</dbReference>
<dbReference type="CDD" id="cd21416">
    <property type="entry name" value="HDC_protein"/>
    <property type="match status" value="1"/>
</dbReference>
<accession>A0A430AT81</accession>
<feature type="transmembrane region" description="Helical" evidence="1">
    <location>
        <begin position="224"/>
        <end position="241"/>
    </location>
</feature>
<dbReference type="InterPro" id="IPR049576">
    <property type="entry name" value="HDC-like"/>
</dbReference>
<comment type="caution">
    <text evidence="2">The sequence shown here is derived from an EMBL/GenBank/DDBJ whole genome shotgun (WGS) entry which is preliminary data.</text>
</comment>
<feature type="transmembrane region" description="Helical" evidence="1">
    <location>
        <begin position="117"/>
        <end position="134"/>
    </location>
</feature>
<evidence type="ECO:0000256" key="1">
    <source>
        <dbReference type="SAM" id="Phobius"/>
    </source>
</evidence>
<protein>
    <recommendedName>
        <fullName evidence="4">Sodium:glutamate symporter</fullName>
    </recommendedName>
</protein>
<feature type="transmembrane region" description="Helical" evidence="1">
    <location>
        <begin position="90"/>
        <end position="111"/>
    </location>
</feature>
<feature type="transmembrane region" description="Helical" evidence="1">
    <location>
        <begin position="303"/>
        <end position="324"/>
    </location>
</feature>
<keyword evidence="3" id="KW-1185">Reference proteome</keyword>